<dbReference type="PANTHER" id="PTHR47506">
    <property type="entry name" value="TRANSCRIPTIONAL REGULATORY PROTEIN"/>
    <property type="match status" value="1"/>
</dbReference>
<dbReference type="Pfam" id="PF00440">
    <property type="entry name" value="TetR_N"/>
    <property type="match status" value="1"/>
</dbReference>
<evidence type="ECO:0000256" key="4">
    <source>
        <dbReference type="PROSITE-ProRule" id="PRU00335"/>
    </source>
</evidence>
<organism evidence="7 8">
    <name type="scientific">Novacetimonas hansenii</name>
    <name type="common">Komagataeibacter hansenii</name>
    <dbReference type="NCBI Taxonomy" id="436"/>
    <lineage>
        <taxon>Bacteria</taxon>
        <taxon>Pseudomonadati</taxon>
        <taxon>Pseudomonadota</taxon>
        <taxon>Alphaproteobacteria</taxon>
        <taxon>Acetobacterales</taxon>
        <taxon>Acetobacteraceae</taxon>
        <taxon>Novacetimonas</taxon>
    </lineage>
</organism>
<evidence type="ECO:0000256" key="2">
    <source>
        <dbReference type="ARBA" id="ARBA00023125"/>
    </source>
</evidence>
<evidence type="ECO:0000256" key="3">
    <source>
        <dbReference type="ARBA" id="ARBA00023163"/>
    </source>
</evidence>
<keyword evidence="2 4" id="KW-0238">DNA-binding</keyword>
<gene>
    <name evidence="7" type="ORF">K1W68_06560</name>
</gene>
<dbReference type="Pfam" id="PF16925">
    <property type="entry name" value="TetR_C_13"/>
    <property type="match status" value="1"/>
</dbReference>
<dbReference type="SUPFAM" id="SSF48498">
    <property type="entry name" value="Tetracyclin repressor-like, C-terminal domain"/>
    <property type="match status" value="1"/>
</dbReference>
<dbReference type="InterPro" id="IPR011075">
    <property type="entry name" value="TetR_C"/>
</dbReference>
<reference evidence="7" key="2">
    <citation type="submission" date="2022-03" db="EMBL/GenBank/DDBJ databases">
        <authorList>
            <person name="Ryngajllo M."/>
            <person name="Jacek P."/>
            <person name="Kubiak K."/>
        </authorList>
    </citation>
    <scope>NUCLEOTIDE SEQUENCE</scope>
    <source>
        <strain evidence="7">SI1</strain>
    </source>
</reference>
<dbReference type="InterPro" id="IPR009057">
    <property type="entry name" value="Homeodomain-like_sf"/>
</dbReference>
<dbReference type="GO" id="GO:0003677">
    <property type="term" value="F:DNA binding"/>
    <property type="evidence" value="ECO:0007669"/>
    <property type="project" value="UniProtKB-UniRule"/>
</dbReference>
<dbReference type="InterPro" id="IPR001647">
    <property type="entry name" value="HTH_TetR"/>
</dbReference>
<reference evidence="7" key="1">
    <citation type="journal article" date="2021" name="Polymers (Basel)">
        <title>Highly Stretchable Bacterial Cellulose Produced by Komagataeibacter hansenii SI1.</title>
        <authorList>
            <person name="Cielecka I."/>
            <person name="Ryngajllo M."/>
            <person name="Maniukiewicz W."/>
            <person name="Bielecki S."/>
        </authorList>
    </citation>
    <scope>NUCLEOTIDE SEQUENCE</scope>
    <source>
        <strain evidence="7">SI1</strain>
    </source>
</reference>
<feature type="region of interest" description="Disordered" evidence="5">
    <location>
        <begin position="1"/>
        <end position="24"/>
    </location>
</feature>
<dbReference type="Proteomes" id="UP001202887">
    <property type="component" value="Unassembled WGS sequence"/>
</dbReference>
<dbReference type="EMBL" id="JAIBCX010000012">
    <property type="protein sequence ID" value="MCJ8353648.1"/>
    <property type="molecule type" value="Genomic_DNA"/>
</dbReference>
<evidence type="ECO:0000313" key="7">
    <source>
        <dbReference type="EMBL" id="MCJ8353648.1"/>
    </source>
</evidence>
<dbReference type="Gene3D" id="1.10.357.10">
    <property type="entry name" value="Tetracycline Repressor, domain 2"/>
    <property type="match status" value="1"/>
</dbReference>
<dbReference type="InterPro" id="IPR036271">
    <property type="entry name" value="Tet_transcr_reg_TetR-rel_C_sf"/>
</dbReference>
<comment type="caution">
    <text evidence="7">The sequence shown here is derived from an EMBL/GenBank/DDBJ whole genome shotgun (WGS) entry which is preliminary data.</text>
</comment>
<evidence type="ECO:0000256" key="5">
    <source>
        <dbReference type="SAM" id="MobiDB-lite"/>
    </source>
</evidence>
<dbReference type="AlphaFoldDB" id="A0AAW5ES39"/>
<keyword evidence="1" id="KW-0805">Transcription regulation</keyword>
<accession>A0AAW5ES39</accession>
<feature type="compositionally biased region" description="Pro residues" evidence="5">
    <location>
        <begin position="1"/>
        <end position="10"/>
    </location>
</feature>
<evidence type="ECO:0000313" key="8">
    <source>
        <dbReference type="Proteomes" id="UP001202887"/>
    </source>
</evidence>
<feature type="DNA-binding region" description="H-T-H motif" evidence="4">
    <location>
        <begin position="50"/>
        <end position="69"/>
    </location>
</feature>
<dbReference type="SUPFAM" id="SSF46689">
    <property type="entry name" value="Homeodomain-like"/>
    <property type="match status" value="1"/>
</dbReference>
<dbReference type="PRINTS" id="PR00455">
    <property type="entry name" value="HTHTETR"/>
</dbReference>
<proteinExistence type="predicted"/>
<dbReference type="RefSeq" id="WP_247066695.1">
    <property type="nucleotide sequence ID" value="NZ_CP094848.1"/>
</dbReference>
<name>A0AAW5ES39_NOVHA</name>
<protein>
    <submittedName>
        <fullName evidence="7">TetR/AcrR family transcriptional regulator</fullName>
    </submittedName>
</protein>
<evidence type="ECO:0000256" key="1">
    <source>
        <dbReference type="ARBA" id="ARBA00023015"/>
    </source>
</evidence>
<dbReference type="PROSITE" id="PS50977">
    <property type="entry name" value="HTH_TETR_2"/>
    <property type="match status" value="1"/>
</dbReference>
<sequence>MNPTTLPPAPHKVRGRGRPPKDISEQQDIRHQLIQAGIIALTEKGFGASGLDDILRGAGVAKGSFYHYFENKEDFGFAVIRGYACYFDAKLARWLNDDTYPPVQRLRHFVEDAKTGIIRFDYTRGCLIGNLGQELAILPTSFHQELRAVLAGWECRVATCLTAAFDTPSPACGHICQRWAEFFWIGWEGAILRARLERSVRPMSLFSEIFLEMVEAGCDLKG</sequence>
<keyword evidence="3" id="KW-0804">Transcription</keyword>
<dbReference type="PANTHER" id="PTHR47506:SF6">
    <property type="entry name" value="HTH-TYPE TRANSCRIPTIONAL REPRESSOR NEMR"/>
    <property type="match status" value="1"/>
</dbReference>
<feature type="domain" description="HTH tetR-type" evidence="6">
    <location>
        <begin position="27"/>
        <end position="87"/>
    </location>
</feature>
<evidence type="ECO:0000259" key="6">
    <source>
        <dbReference type="PROSITE" id="PS50977"/>
    </source>
</evidence>